<dbReference type="GO" id="GO:0004674">
    <property type="term" value="F:protein serine/threonine kinase activity"/>
    <property type="evidence" value="ECO:0007669"/>
    <property type="project" value="TreeGrafter"/>
</dbReference>
<dbReference type="AlphaFoldDB" id="M2QYG2"/>
<dbReference type="OrthoDB" id="2804215at2759"/>
<evidence type="ECO:0000313" key="3">
    <source>
        <dbReference type="Proteomes" id="UP000016930"/>
    </source>
</evidence>
<dbReference type="InterPro" id="IPR051681">
    <property type="entry name" value="Ser/Thr_Kinases-Pseudokinases"/>
</dbReference>
<accession>M2QYG2</accession>
<organism evidence="2 3">
    <name type="scientific">Ceriporiopsis subvermispora (strain B)</name>
    <name type="common">White-rot fungus</name>
    <name type="synonym">Gelatoporia subvermispora</name>
    <dbReference type="NCBI Taxonomy" id="914234"/>
    <lineage>
        <taxon>Eukaryota</taxon>
        <taxon>Fungi</taxon>
        <taxon>Dikarya</taxon>
        <taxon>Basidiomycota</taxon>
        <taxon>Agaricomycotina</taxon>
        <taxon>Agaricomycetes</taxon>
        <taxon>Polyporales</taxon>
        <taxon>Gelatoporiaceae</taxon>
        <taxon>Gelatoporia</taxon>
    </lineage>
</organism>
<evidence type="ECO:0000259" key="1">
    <source>
        <dbReference type="PROSITE" id="PS50011"/>
    </source>
</evidence>
<dbReference type="PROSITE" id="PS50011">
    <property type="entry name" value="PROTEIN_KINASE_DOM"/>
    <property type="match status" value="1"/>
</dbReference>
<sequence length="439" mass="49202">MRRLFRHRSLRGAVGQNESVNVDKGRSYGASRELATSHELSTTLDDAIPFVTQHRYATGSQFPESPAKSTYQPERSEILSWVNTLDDIIHAERYNSEALQALLQECIDYVICQKDIEGHSLKPLLDIWGIDAPQRLPLLCLDILRKLCKLERVCPESCLLPQDAVSITTTHSRKPIASGGYGEVWQGMLGDRKVAVKRMRSISDTNSGLHEASTLYAEVVVWTSLCHPNVTQFYGICPNESGLRLISEWMENETSTKYLKRNPSVNRLRLILGASRGLEYLHNRGIVHGDLKGSNILVNDLGEASLADFGLATLTYDLQLPTWSAERGCVRYTAPEVIDPESVGLSKSALSLQSDVYGFAMTMWEIFSGEIPFCHCQNDASVILRICRGERPTRPIGFTAVQLSDEVWNLLEQCWRAEFDERPSITDIVNLISFIIPSV</sequence>
<feature type="domain" description="Protein kinase" evidence="1">
    <location>
        <begin position="170"/>
        <end position="435"/>
    </location>
</feature>
<gene>
    <name evidence="2" type="ORF">CERSUDRAFT_119616</name>
</gene>
<keyword evidence="3" id="KW-1185">Reference proteome</keyword>
<dbReference type="InterPro" id="IPR011009">
    <property type="entry name" value="Kinase-like_dom_sf"/>
</dbReference>
<proteinExistence type="predicted"/>
<dbReference type="STRING" id="914234.M2QYG2"/>
<dbReference type="SUPFAM" id="SSF56112">
    <property type="entry name" value="Protein kinase-like (PK-like)"/>
    <property type="match status" value="1"/>
</dbReference>
<name>M2QYG2_CERS8</name>
<dbReference type="PANTHER" id="PTHR44329">
    <property type="entry name" value="SERINE/THREONINE-PROTEIN KINASE TNNI3K-RELATED"/>
    <property type="match status" value="1"/>
</dbReference>
<dbReference type="Gene3D" id="1.10.510.10">
    <property type="entry name" value="Transferase(Phosphotransferase) domain 1"/>
    <property type="match status" value="1"/>
</dbReference>
<dbReference type="InterPro" id="IPR008271">
    <property type="entry name" value="Ser/Thr_kinase_AS"/>
</dbReference>
<dbReference type="Pfam" id="PF07714">
    <property type="entry name" value="PK_Tyr_Ser-Thr"/>
    <property type="match status" value="1"/>
</dbReference>
<evidence type="ECO:0000313" key="2">
    <source>
        <dbReference type="EMBL" id="EMD31571.1"/>
    </source>
</evidence>
<dbReference type="HOGENOM" id="CLU_000288_7_18_1"/>
<dbReference type="GO" id="GO:0005524">
    <property type="term" value="F:ATP binding"/>
    <property type="evidence" value="ECO:0007669"/>
    <property type="project" value="InterPro"/>
</dbReference>
<dbReference type="InterPro" id="IPR001245">
    <property type="entry name" value="Ser-Thr/Tyr_kinase_cat_dom"/>
</dbReference>
<protein>
    <recommendedName>
        <fullName evidence="1">Protein kinase domain-containing protein</fullName>
    </recommendedName>
</protein>
<dbReference type="Proteomes" id="UP000016930">
    <property type="component" value="Unassembled WGS sequence"/>
</dbReference>
<dbReference type="InterPro" id="IPR000719">
    <property type="entry name" value="Prot_kinase_dom"/>
</dbReference>
<dbReference type="SMART" id="SM00220">
    <property type="entry name" value="S_TKc"/>
    <property type="match status" value="1"/>
</dbReference>
<dbReference type="PROSITE" id="PS00108">
    <property type="entry name" value="PROTEIN_KINASE_ST"/>
    <property type="match status" value="1"/>
</dbReference>
<reference evidence="2 3" key="1">
    <citation type="journal article" date="2012" name="Proc. Natl. Acad. Sci. U.S.A.">
        <title>Comparative genomics of Ceriporiopsis subvermispora and Phanerochaete chrysosporium provide insight into selective ligninolysis.</title>
        <authorList>
            <person name="Fernandez-Fueyo E."/>
            <person name="Ruiz-Duenas F.J."/>
            <person name="Ferreira P."/>
            <person name="Floudas D."/>
            <person name="Hibbett D.S."/>
            <person name="Canessa P."/>
            <person name="Larrondo L.F."/>
            <person name="James T.Y."/>
            <person name="Seelenfreund D."/>
            <person name="Lobos S."/>
            <person name="Polanco R."/>
            <person name="Tello M."/>
            <person name="Honda Y."/>
            <person name="Watanabe T."/>
            <person name="Watanabe T."/>
            <person name="Ryu J.S."/>
            <person name="Kubicek C.P."/>
            <person name="Schmoll M."/>
            <person name="Gaskell J."/>
            <person name="Hammel K.E."/>
            <person name="St John F.J."/>
            <person name="Vanden Wymelenberg A."/>
            <person name="Sabat G."/>
            <person name="Splinter BonDurant S."/>
            <person name="Syed K."/>
            <person name="Yadav J.S."/>
            <person name="Doddapaneni H."/>
            <person name="Subramanian V."/>
            <person name="Lavin J.L."/>
            <person name="Oguiza J.A."/>
            <person name="Perez G."/>
            <person name="Pisabarro A.G."/>
            <person name="Ramirez L."/>
            <person name="Santoyo F."/>
            <person name="Master E."/>
            <person name="Coutinho P.M."/>
            <person name="Henrissat B."/>
            <person name="Lombard V."/>
            <person name="Magnuson J.K."/>
            <person name="Kuees U."/>
            <person name="Hori C."/>
            <person name="Igarashi K."/>
            <person name="Samejima M."/>
            <person name="Held B.W."/>
            <person name="Barry K.W."/>
            <person name="LaButti K.M."/>
            <person name="Lapidus A."/>
            <person name="Lindquist E.A."/>
            <person name="Lucas S.M."/>
            <person name="Riley R."/>
            <person name="Salamov A.A."/>
            <person name="Hoffmeister D."/>
            <person name="Schwenk D."/>
            <person name="Hadar Y."/>
            <person name="Yarden O."/>
            <person name="de Vries R.P."/>
            <person name="Wiebenga A."/>
            <person name="Stenlid J."/>
            <person name="Eastwood D."/>
            <person name="Grigoriev I.V."/>
            <person name="Berka R.M."/>
            <person name="Blanchette R.A."/>
            <person name="Kersten P."/>
            <person name="Martinez A.T."/>
            <person name="Vicuna R."/>
            <person name="Cullen D."/>
        </authorList>
    </citation>
    <scope>NUCLEOTIDE SEQUENCE [LARGE SCALE GENOMIC DNA]</scope>
    <source>
        <strain evidence="2 3">B</strain>
    </source>
</reference>
<dbReference type="EMBL" id="KB445817">
    <property type="protein sequence ID" value="EMD31571.1"/>
    <property type="molecule type" value="Genomic_DNA"/>
</dbReference>